<feature type="non-terminal residue" evidence="2">
    <location>
        <position position="1"/>
    </location>
</feature>
<organism evidence="2">
    <name type="scientific">marine sediment metagenome</name>
    <dbReference type="NCBI Taxonomy" id="412755"/>
    <lineage>
        <taxon>unclassified sequences</taxon>
        <taxon>metagenomes</taxon>
        <taxon>ecological metagenomes</taxon>
    </lineage>
</organism>
<dbReference type="AlphaFoldDB" id="A0A0F8YSX2"/>
<gene>
    <name evidence="2" type="ORF">LCGC14_3118280</name>
</gene>
<reference evidence="2" key="1">
    <citation type="journal article" date="2015" name="Nature">
        <title>Complex archaea that bridge the gap between prokaryotes and eukaryotes.</title>
        <authorList>
            <person name="Spang A."/>
            <person name="Saw J.H."/>
            <person name="Jorgensen S.L."/>
            <person name="Zaremba-Niedzwiedzka K."/>
            <person name="Martijn J."/>
            <person name="Lind A.E."/>
            <person name="van Eijk R."/>
            <person name="Schleper C."/>
            <person name="Guy L."/>
            <person name="Ettema T.J."/>
        </authorList>
    </citation>
    <scope>NUCLEOTIDE SEQUENCE</scope>
</reference>
<evidence type="ECO:0000313" key="2">
    <source>
        <dbReference type="EMBL" id="KKK51106.1"/>
    </source>
</evidence>
<keyword evidence="1" id="KW-0472">Membrane</keyword>
<feature type="transmembrane region" description="Helical" evidence="1">
    <location>
        <begin position="6"/>
        <end position="24"/>
    </location>
</feature>
<accession>A0A0F8YSX2</accession>
<keyword evidence="1" id="KW-0812">Transmembrane</keyword>
<dbReference type="EMBL" id="LAZR01067677">
    <property type="protein sequence ID" value="KKK51106.1"/>
    <property type="molecule type" value="Genomic_DNA"/>
</dbReference>
<sequence>EEEITIVVGLIVIPIITIVIIKIIN</sequence>
<keyword evidence="1" id="KW-1133">Transmembrane helix</keyword>
<comment type="caution">
    <text evidence="2">The sequence shown here is derived from an EMBL/GenBank/DDBJ whole genome shotgun (WGS) entry which is preliminary data.</text>
</comment>
<proteinExistence type="predicted"/>
<evidence type="ECO:0000256" key="1">
    <source>
        <dbReference type="SAM" id="Phobius"/>
    </source>
</evidence>
<protein>
    <submittedName>
        <fullName evidence="2">Uncharacterized protein</fullName>
    </submittedName>
</protein>
<name>A0A0F8YSX2_9ZZZZ</name>